<dbReference type="Pfam" id="PF00364">
    <property type="entry name" value="Biotin_lipoyl"/>
    <property type="match status" value="1"/>
</dbReference>
<proteinExistence type="predicted"/>
<keyword evidence="1" id="KW-0450">Lipoyl</keyword>
<dbReference type="CDD" id="cd06849">
    <property type="entry name" value="lipoyl_domain"/>
    <property type="match status" value="1"/>
</dbReference>
<name>A0A4D6HNS8_9EURY</name>
<evidence type="ECO:0000256" key="1">
    <source>
        <dbReference type="ARBA" id="ARBA00022823"/>
    </source>
</evidence>
<gene>
    <name evidence="3" type="ORF">DV706_09715</name>
</gene>
<dbReference type="AlphaFoldDB" id="A0A4D6HNS8"/>
<protein>
    <submittedName>
        <fullName evidence="3">Biotin attachment protein</fullName>
    </submittedName>
</protein>
<dbReference type="SUPFAM" id="SSF51230">
    <property type="entry name" value="Single hybrid motif"/>
    <property type="match status" value="1"/>
</dbReference>
<dbReference type="Gene3D" id="2.40.50.100">
    <property type="match status" value="1"/>
</dbReference>
<organism evidence="3 4">
    <name type="scientific">Natronorubrum bangense</name>
    <dbReference type="NCBI Taxonomy" id="61858"/>
    <lineage>
        <taxon>Archaea</taxon>
        <taxon>Methanobacteriati</taxon>
        <taxon>Methanobacteriota</taxon>
        <taxon>Stenosarchaea group</taxon>
        <taxon>Halobacteria</taxon>
        <taxon>Halobacteriales</taxon>
        <taxon>Natrialbaceae</taxon>
        <taxon>Natronorubrum</taxon>
    </lineage>
</organism>
<dbReference type="InterPro" id="IPR011053">
    <property type="entry name" value="Single_hybrid_motif"/>
</dbReference>
<dbReference type="InterPro" id="IPR000089">
    <property type="entry name" value="Biotin_lipoyl"/>
</dbReference>
<dbReference type="GeneID" id="39851530"/>
<dbReference type="EMBL" id="CP031305">
    <property type="protein sequence ID" value="QCC54722.1"/>
    <property type="molecule type" value="Genomic_DNA"/>
</dbReference>
<accession>A0A4D6HNS8</accession>
<dbReference type="RefSeq" id="WP_006064823.1">
    <property type="nucleotide sequence ID" value="NZ_CP031305.1"/>
</dbReference>
<dbReference type="Proteomes" id="UP000296822">
    <property type="component" value="Chromosome"/>
</dbReference>
<evidence type="ECO:0000313" key="3">
    <source>
        <dbReference type="EMBL" id="QCC54722.1"/>
    </source>
</evidence>
<feature type="domain" description="Lipoyl-binding" evidence="2">
    <location>
        <begin position="23"/>
        <end position="84"/>
    </location>
</feature>
<evidence type="ECO:0000259" key="2">
    <source>
        <dbReference type="Pfam" id="PF00364"/>
    </source>
</evidence>
<dbReference type="PROSITE" id="PS00189">
    <property type="entry name" value="LIPOYL"/>
    <property type="match status" value="1"/>
</dbReference>
<evidence type="ECO:0000313" key="4">
    <source>
        <dbReference type="Proteomes" id="UP000296822"/>
    </source>
</evidence>
<reference evidence="3 4" key="1">
    <citation type="journal article" date="2019" name="Nat. Commun.">
        <title>A new type of DNA phosphorothioation-based antiviral system in archaea.</title>
        <authorList>
            <person name="Xiong L."/>
            <person name="Liu S."/>
            <person name="Chen S."/>
            <person name="Xiao Y."/>
            <person name="Zhu B."/>
            <person name="Gao Y."/>
            <person name="Zhang Y."/>
            <person name="Chen B."/>
            <person name="Luo J."/>
            <person name="Deng Z."/>
            <person name="Chen X."/>
            <person name="Wang L."/>
            <person name="Chen S."/>
        </authorList>
    </citation>
    <scope>NUCLEOTIDE SEQUENCE [LARGE SCALE GENOMIC DNA]</scope>
    <source>
        <strain evidence="3 4">JCM 10635</strain>
    </source>
</reference>
<dbReference type="KEGG" id="nbg:DV706_09715"/>
<sequence length="92" mass="9856">MSDDGSRVALDSADFWPADADQEEGLVLEWYVSEGSQVAEGDLLCEFQVEKIDVEVAAPTSGSVDEIVLEKDAELERGDTLAYLTLDSAATG</sequence>
<dbReference type="InterPro" id="IPR003016">
    <property type="entry name" value="2-oxoA_DH_lipoyl-BS"/>
</dbReference>